<gene>
    <name evidence="4" type="ORF">H0H81_000974</name>
</gene>
<feature type="compositionally biased region" description="Basic and acidic residues" evidence="1">
    <location>
        <begin position="279"/>
        <end position="293"/>
    </location>
</feature>
<feature type="chain" id="PRO_5040516266" evidence="3">
    <location>
        <begin position="25"/>
        <end position="361"/>
    </location>
</feature>
<keyword evidence="2" id="KW-0812">Transmembrane</keyword>
<keyword evidence="2" id="KW-1133">Transmembrane helix</keyword>
<feature type="signal peptide" evidence="3">
    <location>
        <begin position="1"/>
        <end position="24"/>
    </location>
</feature>
<name>A0A9P7GUU7_9AGAR</name>
<feature type="region of interest" description="Disordered" evidence="1">
    <location>
        <begin position="240"/>
        <end position="293"/>
    </location>
</feature>
<evidence type="ECO:0000256" key="3">
    <source>
        <dbReference type="SAM" id="SignalP"/>
    </source>
</evidence>
<feature type="compositionally biased region" description="Polar residues" evidence="1">
    <location>
        <begin position="183"/>
        <end position="196"/>
    </location>
</feature>
<dbReference type="EMBL" id="JABCKI010000058">
    <property type="protein sequence ID" value="KAG5653352.1"/>
    <property type="molecule type" value="Genomic_DNA"/>
</dbReference>
<dbReference type="OrthoDB" id="3261505at2759"/>
<feature type="transmembrane region" description="Helical" evidence="2">
    <location>
        <begin position="203"/>
        <end position="223"/>
    </location>
</feature>
<dbReference type="Proteomes" id="UP000717328">
    <property type="component" value="Unassembled WGS sequence"/>
</dbReference>
<sequence length="361" mass="37421">MLFSNTRKFTLTLFIYTAIVLTLAASSNAHIQQRDHANIKRLIKKRSPFPQDIVLPPVAGAGAAVPSFSSSSATDSAPTAAPSQSSTSQPSSSSSSSSSSESLTQSSLTSESSSASESSSSSVSESSKTSESSQSTSSTASSASPAAPTSEPINVIGAPDPTKAVAPPSTSTRTESVDAIETGTDTAPPQVGSNAAKSESTTMTVIIIVASSVAGVAILWTVFRKWKLGRSSKFDERLQPIDWQPTNPDDGALPGSHRRLSGASSFRSGSGHHNAARGYSDHGHEPYAIPDHDFTAGPSTTLAPVGGYADLARGPSPQPQMNQMSRGPSLTRPGYDVGVPLHHQAGYNTQEAYSYSGSRGY</sequence>
<evidence type="ECO:0000313" key="5">
    <source>
        <dbReference type="Proteomes" id="UP000717328"/>
    </source>
</evidence>
<proteinExistence type="predicted"/>
<evidence type="ECO:0000313" key="4">
    <source>
        <dbReference type="EMBL" id="KAG5653352.1"/>
    </source>
</evidence>
<feature type="region of interest" description="Disordered" evidence="1">
    <location>
        <begin position="313"/>
        <end position="337"/>
    </location>
</feature>
<dbReference type="AlphaFoldDB" id="A0A9P7GUU7"/>
<accession>A0A9P7GUU7</accession>
<evidence type="ECO:0000256" key="1">
    <source>
        <dbReference type="SAM" id="MobiDB-lite"/>
    </source>
</evidence>
<keyword evidence="3" id="KW-0732">Signal</keyword>
<feature type="compositionally biased region" description="Low complexity" evidence="1">
    <location>
        <begin position="64"/>
        <end position="151"/>
    </location>
</feature>
<comment type="caution">
    <text evidence="4">The sequence shown here is derived from an EMBL/GenBank/DDBJ whole genome shotgun (WGS) entry which is preliminary data.</text>
</comment>
<evidence type="ECO:0000256" key="2">
    <source>
        <dbReference type="SAM" id="Phobius"/>
    </source>
</evidence>
<feature type="region of interest" description="Disordered" evidence="1">
    <location>
        <begin position="64"/>
        <end position="196"/>
    </location>
</feature>
<keyword evidence="2" id="KW-0472">Membrane</keyword>
<reference evidence="4" key="2">
    <citation type="submission" date="2021-10" db="EMBL/GenBank/DDBJ databases">
        <title>Phylogenomics reveals ancestral predisposition of the termite-cultivated fungus Termitomyces towards a domesticated lifestyle.</title>
        <authorList>
            <person name="Auxier B."/>
            <person name="Grum-Grzhimaylo A."/>
            <person name="Cardenas M.E."/>
            <person name="Lodge J.D."/>
            <person name="Laessoe T."/>
            <person name="Pedersen O."/>
            <person name="Smith M.E."/>
            <person name="Kuyper T.W."/>
            <person name="Franco-Molano E.A."/>
            <person name="Baroni T.J."/>
            <person name="Aanen D.K."/>
        </authorList>
    </citation>
    <scope>NUCLEOTIDE SEQUENCE</scope>
    <source>
        <strain evidence="4">D49</strain>
    </source>
</reference>
<feature type="compositionally biased region" description="Polar residues" evidence="1">
    <location>
        <begin position="319"/>
        <end position="328"/>
    </location>
</feature>
<protein>
    <submittedName>
        <fullName evidence="4">Uncharacterized protein</fullName>
    </submittedName>
</protein>
<reference evidence="4" key="1">
    <citation type="submission" date="2021-02" db="EMBL/GenBank/DDBJ databases">
        <authorList>
            <person name="Nieuwenhuis M."/>
            <person name="Van De Peppel L.J.J."/>
        </authorList>
    </citation>
    <scope>NUCLEOTIDE SEQUENCE</scope>
    <source>
        <strain evidence="4">D49</strain>
    </source>
</reference>
<keyword evidence="5" id="KW-1185">Reference proteome</keyword>
<organism evidence="4 5">
    <name type="scientific">Sphagnurus paluster</name>
    <dbReference type="NCBI Taxonomy" id="117069"/>
    <lineage>
        <taxon>Eukaryota</taxon>
        <taxon>Fungi</taxon>
        <taxon>Dikarya</taxon>
        <taxon>Basidiomycota</taxon>
        <taxon>Agaricomycotina</taxon>
        <taxon>Agaricomycetes</taxon>
        <taxon>Agaricomycetidae</taxon>
        <taxon>Agaricales</taxon>
        <taxon>Tricholomatineae</taxon>
        <taxon>Lyophyllaceae</taxon>
        <taxon>Sphagnurus</taxon>
    </lineage>
</organism>